<dbReference type="SUPFAM" id="SSF51735">
    <property type="entry name" value="NAD(P)-binding Rossmann-fold domains"/>
    <property type="match status" value="1"/>
</dbReference>
<dbReference type="PANTHER" id="PTHR43899:SF13">
    <property type="entry name" value="RH59310P"/>
    <property type="match status" value="1"/>
</dbReference>
<dbReference type="Pfam" id="PF00106">
    <property type="entry name" value="adh_short"/>
    <property type="match status" value="1"/>
</dbReference>
<dbReference type="STRING" id="1346791.M529_10740"/>
<evidence type="ECO:0000256" key="2">
    <source>
        <dbReference type="ARBA" id="ARBA00023002"/>
    </source>
</evidence>
<dbReference type="PIRSF" id="PIRSF000126">
    <property type="entry name" value="11-beta-HSD1"/>
    <property type="match status" value="1"/>
</dbReference>
<comment type="similarity">
    <text evidence="1 3">Belongs to the short-chain dehydrogenases/reductases (SDR) family.</text>
</comment>
<dbReference type="InterPro" id="IPR002347">
    <property type="entry name" value="SDR_fam"/>
</dbReference>
<accession>T0ITV4</accession>
<dbReference type="PANTHER" id="PTHR43899">
    <property type="entry name" value="RH59310P"/>
    <property type="match status" value="1"/>
</dbReference>
<keyword evidence="5" id="KW-1185">Reference proteome</keyword>
<dbReference type="Proteomes" id="UP000015523">
    <property type="component" value="Unassembled WGS sequence"/>
</dbReference>
<dbReference type="GO" id="GO:0016491">
    <property type="term" value="F:oxidoreductase activity"/>
    <property type="evidence" value="ECO:0007669"/>
    <property type="project" value="UniProtKB-KW"/>
</dbReference>
<gene>
    <name evidence="4" type="ORF">M529_10740</name>
</gene>
<reference evidence="4 5" key="1">
    <citation type="journal article" date="2013" name="Genome Announc.">
        <title>Draft Genome Sequence of Sphingobium ummariense Strain RL-3, a Hexachlorocyclohexane-Degrading Bacterium.</title>
        <authorList>
            <person name="Kohli P."/>
            <person name="Dua A."/>
            <person name="Sangwan N."/>
            <person name="Oldach P."/>
            <person name="Khurana J.P."/>
            <person name="Lal R."/>
        </authorList>
    </citation>
    <scope>NUCLEOTIDE SEQUENCE [LARGE SCALE GENOMIC DNA]</scope>
    <source>
        <strain evidence="4 5">RL-3</strain>
    </source>
</reference>
<dbReference type="PATRIC" id="fig|1346791.3.peg.2065"/>
<evidence type="ECO:0000256" key="1">
    <source>
        <dbReference type="ARBA" id="ARBA00006484"/>
    </source>
</evidence>
<protein>
    <recommendedName>
        <fullName evidence="6">Short-chain dehydrogenase</fullName>
    </recommendedName>
</protein>
<dbReference type="AlphaFoldDB" id="T0ITV4"/>
<proteinExistence type="inferred from homology"/>
<dbReference type="InterPro" id="IPR036291">
    <property type="entry name" value="NAD(P)-bd_dom_sf"/>
</dbReference>
<organism evidence="4 5">
    <name type="scientific">Sphingobium ummariense RL-3</name>
    <dbReference type="NCBI Taxonomy" id="1346791"/>
    <lineage>
        <taxon>Bacteria</taxon>
        <taxon>Pseudomonadati</taxon>
        <taxon>Pseudomonadota</taxon>
        <taxon>Alphaproteobacteria</taxon>
        <taxon>Sphingomonadales</taxon>
        <taxon>Sphingomonadaceae</taxon>
        <taxon>Sphingobium</taxon>
    </lineage>
</organism>
<dbReference type="EMBL" id="AUWY01000074">
    <property type="protein sequence ID" value="EQB32270.1"/>
    <property type="molecule type" value="Genomic_DNA"/>
</dbReference>
<evidence type="ECO:0000313" key="5">
    <source>
        <dbReference type="Proteomes" id="UP000015523"/>
    </source>
</evidence>
<comment type="caution">
    <text evidence="4">The sequence shown here is derived from an EMBL/GenBank/DDBJ whole genome shotgun (WGS) entry which is preliminary data.</text>
</comment>
<dbReference type="Gene3D" id="3.40.50.720">
    <property type="entry name" value="NAD(P)-binding Rossmann-like Domain"/>
    <property type="match status" value="1"/>
</dbReference>
<evidence type="ECO:0000256" key="3">
    <source>
        <dbReference type="RuleBase" id="RU000363"/>
    </source>
</evidence>
<sequence>MTEVNERKGGVALVTGASAGIGRAFALRLGASGYRIIAVGRRRDRLEEVASALPEGQIETITADLATDEGIEAVAAACAREPVSLLVNNAGLAHYGAFADVAARDIAEVLRVKVLAATLIAHAAVPGMVDRGGGAIVNVAGMLAFGAGVPLGPAPGRATYVATLAHLVALTQALHVELAPARIQVQALCPGIVATEFHSRQGMDLSMLPRMSAEDVVTASLSALASGEVICAPGLEQTGLLDAVQDASLAAFGAQSPMLADRYRAG</sequence>
<name>T0ITV4_9SPHN</name>
<dbReference type="InterPro" id="IPR051019">
    <property type="entry name" value="VLCFA-Steroid_DH"/>
</dbReference>
<evidence type="ECO:0008006" key="6">
    <source>
        <dbReference type="Google" id="ProtNLM"/>
    </source>
</evidence>
<dbReference type="eggNOG" id="COG0300">
    <property type="taxonomic scope" value="Bacteria"/>
</dbReference>
<keyword evidence="2" id="KW-0560">Oxidoreductase</keyword>
<dbReference type="PRINTS" id="PR00081">
    <property type="entry name" value="GDHRDH"/>
</dbReference>
<dbReference type="OrthoDB" id="9810734at2"/>
<dbReference type="RefSeq" id="WP_021317965.1">
    <property type="nucleotide sequence ID" value="NZ_AUWY01000074.1"/>
</dbReference>
<evidence type="ECO:0000313" key="4">
    <source>
        <dbReference type="EMBL" id="EQB32270.1"/>
    </source>
</evidence>
<dbReference type="PRINTS" id="PR00080">
    <property type="entry name" value="SDRFAMILY"/>
</dbReference>